<keyword evidence="5" id="KW-0949">S-adenosyl-L-methionine</keyword>
<evidence type="ECO:0000313" key="13">
    <source>
        <dbReference type="Proteomes" id="UP001066276"/>
    </source>
</evidence>
<dbReference type="CDD" id="cd02440">
    <property type="entry name" value="AdoMet_MTases"/>
    <property type="match status" value="1"/>
</dbReference>
<dbReference type="GO" id="GO:0008276">
    <property type="term" value="F:protein methyltransferase activity"/>
    <property type="evidence" value="ECO:0007669"/>
    <property type="project" value="InterPro"/>
</dbReference>
<comment type="caution">
    <text evidence="12">The sequence shown here is derived from an EMBL/GenBank/DDBJ whole genome shotgun (WGS) entry which is preliminary data.</text>
</comment>
<protein>
    <recommendedName>
        <fullName evidence="10">Methyltransferase-like protein 22</fullName>
    </recommendedName>
</protein>
<dbReference type="PANTHER" id="PTHR23108">
    <property type="entry name" value="METHYLTRANSFERASE-RELATED"/>
    <property type="match status" value="1"/>
</dbReference>
<evidence type="ECO:0000256" key="11">
    <source>
        <dbReference type="SAM" id="MobiDB-lite"/>
    </source>
</evidence>
<dbReference type="InterPro" id="IPR029063">
    <property type="entry name" value="SAM-dependent_MTases_sf"/>
</dbReference>
<evidence type="ECO:0000256" key="2">
    <source>
        <dbReference type="ARBA" id="ARBA00022553"/>
    </source>
</evidence>
<keyword evidence="13" id="KW-1185">Reference proteome</keyword>
<feature type="region of interest" description="Disordered" evidence="11">
    <location>
        <begin position="191"/>
        <end position="210"/>
    </location>
</feature>
<dbReference type="EMBL" id="JANPWB010000014">
    <property type="protein sequence ID" value="KAJ1097870.1"/>
    <property type="molecule type" value="Genomic_DNA"/>
</dbReference>
<dbReference type="FunFam" id="3.40.50.150:FF:000156">
    <property type="entry name" value="Methyltransferase like 22"/>
    <property type="match status" value="1"/>
</dbReference>
<evidence type="ECO:0000256" key="9">
    <source>
        <dbReference type="ARBA" id="ARBA00062954"/>
    </source>
</evidence>
<comment type="function">
    <text evidence="7">Protein N-lysine methyltransferase. Trimethylates KIN at Lys-135 (in vitro).</text>
</comment>
<comment type="subunit">
    <text evidence="9">Interacts with members of the heat shock protein 90 and 70 families; these proteins probably are methylation substrates.</text>
</comment>
<evidence type="ECO:0000256" key="3">
    <source>
        <dbReference type="ARBA" id="ARBA00022603"/>
    </source>
</evidence>
<evidence type="ECO:0000256" key="8">
    <source>
        <dbReference type="ARBA" id="ARBA00061229"/>
    </source>
</evidence>
<feature type="region of interest" description="Disordered" evidence="11">
    <location>
        <begin position="1"/>
        <end position="40"/>
    </location>
</feature>
<dbReference type="InterPro" id="IPR019410">
    <property type="entry name" value="Methyltransf_16"/>
</dbReference>
<evidence type="ECO:0000256" key="4">
    <source>
        <dbReference type="ARBA" id="ARBA00022679"/>
    </source>
</evidence>
<dbReference type="AlphaFoldDB" id="A0AAV7M4Y2"/>
<evidence type="ECO:0000256" key="6">
    <source>
        <dbReference type="ARBA" id="ARBA00023242"/>
    </source>
</evidence>
<feature type="compositionally biased region" description="Basic and acidic residues" evidence="11">
    <location>
        <begin position="1"/>
        <end position="23"/>
    </location>
</feature>
<name>A0AAV7M4Y2_PLEWA</name>
<dbReference type="GO" id="GO:0005634">
    <property type="term" value="C:nucleus"/>
    <property type="evidence" value="ECO:0007669"/>
    <property type="project" value="UniProtKB-SubCell"/>
</dbReference>
<keyword evidence="6" id="KW-0539">Nucleus</keyword>
<gene>
    <name evidence="12" type="ORF">NDU88_002986</name>
</gene>
<dbReference type="Pfam" id="PF10294">
    <property type="entry name" value="Methyltransf_16"/>
    <property type="match status" value="1"/>
</dbReference>
<keyword evidence="2" id="KW-0597">Phosphoprotein</keyword>
<evidence type="ECO:0000256" key="1">
    <source>
        <dbReference type="ARBA" id="ARBA00004123"/>
    </source>
</evidence>
<organism evidence="12 13">
    <name type="scientific">Pleurodeles waltl</name>
    <name type="common">Iberian ribbed newt</name>
    <dbReference type="NCBI Taxonomy" id="8319"/>
    <lineage>
        <taxon>Eukaryota</taxon>
        <taxon>Metazoa</taxon>
        <taxon>Chordata</taxon>
        <taxon>Craniata</taxon>
        <taxon>Vertebrata</taxon>
        <taxon>Euteleostomi</taxon>
        <taxon>Amphibia</taxon>
        <taxon>Batrachia</taxon>
        <taxon>Caudata</taxon>
        <taxon>Salamandroidea</taxon>
        <taxon>Salamandridae</taxon>
        <taxon>Pleurodelinae</taxon>
        <taxon>Pleurodeles</taxon>
    </lineage>
</organism>
<comment type="similarity">
    <text evidence="8">Belongs to the methyltransferase superfamily. METTL22 family.</text>
</comment>
<dbReference type="Proteomes" id="UP001066276">
    <property type="component" value="Chromosome 10"/>
</dbReference>
<sequence>MLPELKYDRESYREDDPLDREGAQESMESEPESRLTTPELKGTNARLTVVCLGIGSLESPQLFSDGQYGSHCIQKGNQFTMVEIDKESTMDDITFRSDTVLSDVHLHIPNKRHLMVRLNTVGQPVFLSQFKILWSKDQVDDGPQPGCCTQGNDDKVGRAAMGSDILEESDMPSTTYCKIEAVLDEDGDLEVARRHHHSSAEDDEDSSRDQVPPIILTKGYCDLFEYTDEDSKCINVIKIEHTMATPLEDVGKQVWRGAFLLADYIFWNQDLFRGCTVLEMGAGTGFTSVIMATVAKTVYCTDVGDDLLDMCARNVTINMHLMEAAGGEVKVKTLDWLKNELCEDPEIPYSWSEEEVADLLDHTTVILCADVFYDDELTDAVFKTLYRITHSLKNPCTIYLSIEKRLNFTLRHMDITCDAYNHFQDCLKNMESLVDGKMKFTVEPIKTNFPQFFLYERIEHLELWKVSAEALT</sequence>
<proteinExistence type="inferred from homology"/>
<dbReference type="InterPro" id="IPR038899">
    <property type="entry name" value="METTL22"/>
</dbReference>
<evidence type="ECO:0000313" key="12">
    <source>
        <dbReference type="EMBL" id="KAJ1097870.1"/>
    </source>
</evidence>
<dbReference type="GO" id="GO:0032259">
    <property type="term" value="P:methylation"/>
    <property type="evidence" value="ECO:0007669"/>
    <property type="project" value="UniProtKB-KW"/>
</dbReference>
<keyword evidence="4" id="KW-0808">Transferase</keyword>
<reference evidence="12" key="1">
    <citation type="journal article" date="2022" name="bioRxiv">
        <title>Sequencing and chromosome-scale assembly of the giantPleurodeles waltlgenome.</title>
        <authorList>
            <person name="Brown T."/>
            <person name="Elewa A."/>
            <person name="Iarovenko S."/>
            <person name="Subramanian E."/>
            <person name="Araus A.J."/>
            <person name="Petzold A."/>
            <person name="Susuki M."/>
            <person name="Suzuki K.-i.T."/>
            <person name="Hayashi T."/>
            <person name="Toyoda A."/>
            <person name="Oliveira C."/>
            <person name="Osipova E."/>
            <person name="Leigh N.D."/>
            <person name="Simon A."/>
            <person name="Yun M.H."/>
        </authorList>
    </citation>
    <scope>NUCLEOTIDE SEQUENCE</scope>
    <source>
        <strain evidence="12">20211129_DDA</strain>
        <tissue evidence="12">Liver</tissue>
    </source>
</reference>
<dbReference type="PANTHER" id="PTHR23108:SF0">
    <property type="entry name" value="METHYLTRANSFERASE-LIKE PROTEIN 22"/>
    <property type="match status" value="1"/>
</dbReference>
<accession>A0AAV7M4Y2</accession>
<evidence type="ECO:0000256" key="10">
    <source>
        <dbReference type="ARBA" id="ARBA00068044"/>
    </source>
</evidence>
<evidence type="ECO:0000256" key="5">
    <source>
        <dbReference type="ARBA" id="ARBA00022691"/>
    </source>
</evidence>
<evidence type="ECO:0000256" key="7">
    <source>
        <dbReference type="ARBA" id="ARBA00059634"/>
    </source>
</evidence>
<dbReference type="Gene3D" id="3.40.50.150">
    <property type="entry name" value="Vaccinia Virus protein VP39"/>
    <property type="match status" value="1"/>
</dbReference>
<comment type="subcellular location">
    <subcellularLocation>
        <location evidence="1">Nucleus</location>
    </subcellularLocation>
</comment>
<keyword evidence="3" id="KW-0489">Methyltransferase</keyword>
<dbReference type="SUPFAM" id="SSF53335">
    <property type="entry name" value="S-adenosyl-L-methionine-dependent methyltransferases"/>
    <property type="match status" value="1"/>
</dbReference>